<evidence type="ECO:0000313" key="3">
    <source>
        <dbReference type="Proteomes" id="UP000236584"/>
    </source>
</evidence>
<dbReference type="KEGG" id="srub:C2R22_06690"/>
<name>A0A2I8VHL4_9EURY</name>
<dbReference type="GeneID" id="35591762"/>
<evidence type="ECO:0000256" key="1">
    <source>
        <dbReference type="SAM" id="Phobius"/>
    </source>
</evidence>
<dbReference type="RefSeq" id="WP_103425072.1">
    <property type="nucleotide sequence ID" value="NZ_CP026309.1"/>
</dbReference>
<organism evidence="2 3">
    <name type="scientific">Salinigranum rubrum</name>
    <dbReference type="NCBI Taxonomy" id="755307"/>
    <lineage>
        <taxon>Archaea</taxon>
        <taxon>Methanobacteriati</taxon>
        <taxon>Methanobacteriota</taxon>
        <taxon>Stenosarchaea group</taxon>
        <taxon>Halobacteria</taxon>
        <taxon>Halobacteriales</taxon>
        <taxon>Haloferacaceae</taxon>
        <taxon>Salinigranum</taxon>
    </lineage>
</organism>
<feature type="transmembrane region" description="Helical" evidence="1">
    <location>
        <begin position="12"/>
        <end position="32"/>
    </location>
</feature>
<dbReference type="EMBL" id="CP026309">
    <property type="protein sequence ID" value="AUV81384.1"/>
    <property type="molecule type" value="Genomic_DNA"/>
</dbReference>
<keyword evidence="1" id="KW-1133">Transmembrane helix</keyword>
<keyword evidence="3" id="KW-1185">Reference proteome</keyword>
<proteinExistence type="predicted"/>
<gene>
    <name evidence="2" type="ORF">C2R22_06690</name>
</gene>
<accession>A0A2I8VHL4</accession>
<evidence type="ECO:0000313" key="2">
    <source>
        <dbReference type="EMBL" id="AUV81384.1"/>
    </source>
</evidence>
<protein>
    <submittedName>
        <fullName evidence="2">Uncharacterized protein</fullName>
    </submittedName>
</protein>
<reference evidence="2 3" key="1">
    <citation type="submission" date="2018-01" db="EMBL/GenBank/DDBJ databases">
        <title>Complete genome sequence of Salinigranum rubrum GX10T, an extremely halophilic archaeon isolated from a marine solar saltern.</title>
        <authorList>
            <person name="Han S."/>
        </authorList>
    </citation>
    <scope>NUCLEOTIDE SEQUENCE [LARGE SCALE GENOMIC DNA]</scope>
    <source>
        <strain evidence="2 3">GX10</strain>
    </source>
</reference>
<sequence>MSTESDTDPIPEYAAWLLVLVGLWTLASPFVYPVDGAAFNNTIGIGVVTTALALVIAVGLRNE</sequence>
<keyword evidence="1" id="KW-0812">Transmembrane</keyword>
<dbReference type="Proteomes" id="UP000236584">
    <property type="component" value="Chromosome"/>
</dbReference>
<dbReference type="AlphaFoldDB" id="A0A2I8VHL4"/>
<keyword evidence="1" id="KW-0472">Membrane</keyword>
<feature type="transmembrane region" description="Helical" evidence="1">
    <location>
        <begin position="38"/>
        <end position="60"/>
    </location>
</feature>